<evidence type="ECO:0000313" key="2">
    <source>
        <dbReference type="Proteomes" id="UP000838756"/>
    </source>
</evidence>
<name>A0A8S4S0H0_9NEOP</name>
<gene>
    <name evidence="1" type="primary">jg17399</name>
    <name evidence="1" type="ORF">PAEG_LOCUS19458</name>
</gene>
<comment type="caution">
    <text evidence="1">The sequence shown here is derived from an EMBL/GenBank/DDBJ whole genome shotgun (WGS) entry which is preliminary data.</text>
</comment>
<dbReference type="AlphaFoldDB" id="A0A8S4S0H0"/>
<dbReference type="Proteomes" id="UP000838756">
    <property type="component" value="Unassembled WGS sequence"/>
</dbReference>
<evidence type="ECO:0000313" key="1">
    <source>
        <dbReference type="EMBL" id="CAH2243296.1"/>
    </source>
</evidence>
<reference evidence="1" key="1">
    <citation type="submission" date="2022-03" db="EMBL/GenBank/DDBJ databases">
        <authorList>
            <person name="Lindestad O."/>
        </authorList>
    </citation>
    <scope>NUCLEOTIDE SEQUENCE</scope>
</reference>
<keyword evidence="2" id="KW-1185">Reference proteome</keyword>
<accession>A0A8S4S0H0</accession>
<proteinExistence type="predicted"/>
<protein>
    <submittedName>
        <fullName evidence="1">Jg17399 protein</fullName>
    </submittedName>
</protein>
<sequence length="90" mass="10454">MGYDYDLRLYPLEPLQSSSALIGKFWYLLRTYGVFLMQRPKGIIAMVSSRELFCQIGRHRKRNDGNLWHIPLVATVSVSMKEKRASCLMT</sequence>
<dbReference type="EMBL" id="CAKXAJ010025735">
    <property type="protein sequence ID" value="CAH2243296.1"/>
    <property type="molecule type" value="Genomic_DNA"/>
</dbReference>
<organism evidence="1 2">
    <name type="scientific">Pararge aegeria aegeria</name>
    <dbReference type="NCBI Taxonomy" id="348720"/>
    <lineage>
        <taxon>Eukaryota</taxon>
        <taxon>Metazoa</taxon>
        <taxon>Ecdysozoa</taxon>
        <taxon>Arthropoda</taxon>
        <taxon>Hexapoda</taxon>
        <taxon>Insecta</taxon>
        <taxon>Pterygota</taxon>
        <taxon>Neoptera</taxon>
        <taxon>Endopterygota</taxon>
        <taxon>Lepidoptera</taxon>
        <taxon>Glossata</taxon>
        <taxon>Ditrysia</taxon>
        <taxon>Papilionoidea</taxon>
        <taxon>Nymphalidae</taxon>
        <taxon>Satyrinae</taxon>
        <taxon>Satyrini</taxon>
        <taxon>Parargina</taxon>
        <taxon>Pararge</taxon>
    </lineage>
</organism>